<sequence>MTDAISVPANISFEQAIALTETLMAQMQQQQLTEPALEATLSALVSTENGARGFFVTYLTDERSLADHPSDAVIRALQSSPEIVSELLVKNLAMSSAMAVAHRRNQNEEMAQGSDRVQTRTAQLIERLKLPEVTDKAQKLHASAATGTGDYQAFLDRWGYDAEQRKVIQQNMERVLGAEP</sequence>
<dbReference type="RefSeq" id="WP_316431546.1">
    <property type="nucleotide sequence ID" value="NZ_CP053586.1"/>
</dbReference>
<dbReference type="InterPro" id="IPR016780">
    <property type="entry name" value="UCP020893"/>
</dbReference>
<dbReference type="PIRSF" id="PIRSF020893">
    <property type="entry name" value="UCP020893"/>
    <property type="match status" value="1"/>
</dbReference>
<proteinExistence type="predicted"/>
<name>A0AA96WMY8_9CYAN</name>
<gene>
    <name evidence="1" type="ORF">HJG54_22805</name>
</gene>
<reference evidence="1" key="1">
    <citation type="submission" date="2020-05" db="EMBL/GenBank/DDBJ databases">
        <authorList>
            <person name="Zhu T."/>
            <person name="Keshari N."/>
            <person name="Lu X."/>
        </authorList>
    </citation>
    <scope>NUCLEOTIDE SEQUENCE</scope>
    <source>
        <strain evidence="1">NK1-12</strain>
    </source>
</reference>
<evidence type="ECO:0000313" key="1">
    <source>
        <dbReference type="EMBL" id="WNZ25401.1"/>
    </source>
</evidence>
<dbReference type="EMBL" id="CP053586">
    <property type="protein sequence ID" value="WNZ25401.1"/>
    <property type="molecule type" value="Genomic_DNA"/>
</dbReference>
<accession>A0AA96WMY8</accession>
<dbReference type="AlphaFoldDB" id="A0AA96WMY8"/>
<protein>
    <submittedName>
        <fullName evidence="1">Uncharacterized protein</fullName>
    </submittedName>
</protein>
<organism evidence="1">
    <name type="scientific">Leptolyngbya sp. NK1-12</name>
    <dbReference type="NCBI Taxonomy" id="2547451"/>
    <lineage>
        <taxon>Bacteria</taxon>
        <taxon>Bacillati</taxon>
        <taxon>Cyanobacteriota</taxon>
        <taxon>Cyanophyceae</taxon>
        <taxon>Leptolyngbyales</taxon>
        <taxon>Leptolyngbyaceae</taxon>
        <taxon>Leptolyngbya group</taxon>
        <taxon>Leptolyngbya</taxon>
    </lineage>
</organism>